<dbReference type="AlphaFoldDB" id="A0AAV5L967"/>
<dbReference type="GO" id="GO:0003729">
    <property type="term" value="F:mRNA binding"/>
    <property type="evidence" value="ECO:0007669"/>
    <property type="project" value="InterPro"/>
</dbReference>
<keyword evidence="3" id="KW-1185">Reference proteome</keyword>
<comment type="similarity">
    <text evidence="1">Belongs to the Luc7 family.</text>
</comment>
<evidence type="ECO:0008006" key="4">
    <source>
        <dbReference type="Google" id="ProtNLM"/>
    </source>
</evidence>
<sequence>MDAQRALLDELMGAARNLTEEEKKGYKEIKWDDKEVCGFYMVRFCPHDLFVNTRSDLGACPRIHDPKLKERMELNYALQAVC</sequence>
<dbReference type="InterPro" id="IPR004882">
    <property type="entry name" value="Luc7-rel"/>
</dbReference>
<dbReference type="Proteomes" id="UP001054252">
    <property type="component" value="Unassembled WGS sequence"/>
</dbReference>
<dbReference type="PANTHER" id="PTHR12375">
    <property type="entry name" value="RNA-BINDING PROTEIN LUC7-RELATED"/>
    <property type="match status" value="1"/>
</dbReference>
<evidence type="ECO:0000313" key="2">
    <source>
        <dbReference type="EMBL" id="GKV33796.1"/>
    </source>
</evidence>
<dbReference type="Pfam" id="PF03194">
    <property type="entry name" value="LUC7"/>
    <property type="match status" value="1"/>
</dbReference>
<name>A0AAV5L967_9ROSI</name>
<organism evidence="2 3">
    <name type="scientific">Rubroshorea leprosula</name>
    <dbReference type="NCBI Taxonomy" id="152421"/>
    <lineage>
        <taxon>Eukaryota</taxon>
        <taxon>Viridiplantae</taxon>
        <taxon>Streptophyta</taxon>
        <taxon>Embryophyta</taxon>
        <taxon>Tracheophyta</taxon>
        <taxon>Spermatophyta</taxon>
        <taxon>Magnoliopsida</taxon>
        <taxon>eudicotyledons</taxon>
        <taxon>Gunneridae</taxon>
        <taxon>Pentapetalae</taxon>
        <taxon>rosids</taxon>
        <taxon>malvids</taxon>
        <taxon>Malvales</taxon>
        <taxon>Dipterocarpaceae</taxon>
        <taxon>Rubroshorea</taxon>
    </lineage>
</organism>
<gene>
    <name evidence="2" type="ORF">SLEP1_g42251</name>
</gene>
<dbReference type="GO" id="GO:0006376">
    <property type="term" value="P:mRNA splice site recognition"/>
    <property type="evidence" value="ECO:0007669"/>
    <property type="project" value="InterPro"/>
</dbReference>
<protein>
    <recommendedName>
        <fullName evidence="4">Luc7-like protein 3</fullName>
    </recommendedName>
</protein>
<reference evidence="2 3" key="1">
    <citation type="journal article" date="2021" name="Commun. Biol.">
        <title>The genome of Shorea leprosula (Dipterocarpaceae) highlights the ecological relevance of drought in aseasonal tropical rainforests.</title>
        <authorList>
            <person name="Ng K.K.S."/>
            <person name="Kobayashi M.J."/>
            <person name="Fawcett J.A."/>
            <person name="Hatakeyama M."/>
            <person name="Paape T."/>
            <person name="Ng C.H."/>
            <person name="Ang C.C."/>
            <person name="Tnah L.H."/>
            <person name="Lee C.T."/>
            <person name="Nishiyama T."/>
            <person name="Sese J."/>
            <person name="O'Brien M.J."/>
            <person name="Copetti D."/>
            <person name="Mohd Noor M.I."/>
            <person name="Ong R.C."/>
            <person name="Putra M."/>
            <person name="Sireger I.Z."/>
            <person name="Indrioko S."/>
            <person name="Kosugi Y."/>
            <person name="Izuno A."/>
            <person name="Isagi Y."/>
            <person name="Lee S.L."/>
            <person name="Shimizu K.K."/>
        </authorList>
    </citation>
    <scope>NUCLEOTIDE SEQUENCE [LARGE SCALE GENOMIC DNA]</scope>
    <source>
        <strain evidence="2">214</strain>
    </source>
</reference>
<dbReference type="EMBL" id="BPVZ01000102">
    <property type="protein sequence ID" value="GKV33796.1"/>
    <property type="molecule type" value="Genomic_DNA"/>
</dbReference>
<dbReference type="GO" id="GO:0005685">
    <property type="term" value="C:U1 snRNP"/>
    <property type="evidence" value="ECO:0007669"/>
    <property type="project" value="InterPro"/>
</dbReference>
<comment type="caution">
    <text evidence="2">The sequence shown here is derived from an EMBL/GenBank/DDBJ whole genome shotgun (WGS) entry which is preliminary data.</text>
</comment>
<evidence type="ECO:0000256" key="1">
    <source>
        <dbReference type="ARBA" id="ARBA00005655"/>
    </source>
</evidence>
<evidence type="ECO:0000313" key="3">
    <source>
        <dbReference type="Proteomes" id="UP001054252"/>
    </source>
</evidence>
<proteinExistence type="inferred from homology"/>
<accession>A0AAV5L967</accession>